<comment type="caution">
    <text evidence="1">The sequence shown here is derived from an EMBL/GenBank/DDBJ whole genome shotgun (WGS) entry which is preliminary data.</text>
</comment>
<dbReference type="Pfam" id="PF13671">
    <property type="entry name" value="AAA_33"/>
    <property type="match status" value="1"/>
</dbReference>
<dbReference type="Proteomes" id="UP000597886">
    <property type="component" value="Unassembled WGS sequence"/>
</dbReference>
<dbReference type="InterPro" id="IPR017101">
    <property type="entry name" value="P-loop_ATP/GTP-bd_All4644_prd"/>
</dbReference>
<protein>
    <submittedName>
        <fullName evidence="1">AAA family ATPase</fullName>
    </submittedName>
</protein>
<evidence type="ECO:0000313" key="1">
    <source>
        <dbReference type="EMBL" id="NOE17470.1"/>
    </source>
</evidence>
<proteinExistence type="predicted"/>
<evidence type="ECO:0000313" key="2">
    <source>
        <dbReference type="Proteomes" id="UP000597886"/>
    </source>
</evidence>
<name>A0AA91BMA1_9RHOB</name>
<organism evidence="1 2">
    <name type="scientific">Ruegeria atlantica</name>
    <dbReference type="NCBI Taxonomy" id="81569"/>
    <lineage>
        <taxon>Bacteria</taxon>
        <taxon>Pseudomonadati</taxon>
        <taxon>Pseudomonadota</taxon>
        <taxon>Alphaproteobacteria</taxon>
        <taxon>Rhodobacterales</taxon>
        <taxon>Roseobacteraceae</taxon>
        <taxon>Ruegeria</taxon>
    </lineage>
</organism>
<accession>A0AA91BMA1</accession>
<dbReference type="InterPro" id="IPR027417">
    <property type="entry name" value="P-loop_NTPase"/>
</dbReference>
<dbReference type="AlphaFoldDB" id="A0AA91BMA1"/>
<reference evidence="1" key="1">
    <citation type="submission" date="2019-12" db="EMBL/GenBank/DDBJ databases">
        <title>Ruegeria JWLKs population differentiation of coral mucus and skeleton niches.</title>
        <authorList>
            <person name="Luo D."/>
        </authorList>
    </citation>
    <scope>NUCLEOTIDE SEQUENCE</scope>
    <source>
        <strain evidence="1">HKCCD6181</strain>
    </source>
</reference>
<dbReference type="SUPFAM" id="SSF52540">
    <property type="entry name" value="P-loop containing nucleoside triphosphate hydrolases"/>
    <property type="match status" value="1"/>
</dbReference>
<dbReference type="PIRSF" id="PIRSF037081">
    <property type="entry name" value="P-loop_All4644_prd"/>
    <property type="match status" value="1"/>
</dbReference>
<dbReference type="EMBL" id="WVRA01000001">
    <property type="protein sequence ID" value="NOE17470.1"/>
    <property type="molecule type" value="Genomic_DNA"/>
</dbReference>
<sequence length="163" mass="18145">MSQAIPTLHLLCGKIASGKSTLAARLAKSDGAVLISEDEWLSALFGDQMKSLQDYVDCALKLRLVMGPHVAALLKAGVSVVLDFPANTIENRAWMRDLLEDTAAKHHLHFLDVSDEVCLHRLHKRNREGAHAFAATEDQYRRIARHFVPPSPEEGFSIITHRQ</sequence>
<dbReference type="RefSeq" id="WP_171328763.1">
    <property type="nucleotide sequence ID" value="NZ_WVRA01000001.1"/>
</dbReference>
<gene>
    <name evidence="1" type="ORF">GS634_04950</name>
</gene>
<dbReference type="Gene3D" id="3.40.50.300">
    <property type="entry name" value="P-loop containing nucleotide triphosphate hydrolases"/>
    <property type="match status" value="1"/>
</dbReference>